<proteinExistence type="predicted"/>
<comment type="caution">
    <text evidence="1">The sequence shown here is derived from an EMBL/GenBank/DDBJ whole genome shotgun (WGS) entry which is preliminary data.</text>
</comment>
<dbReference type="Proteomes" id="UP000799441">
    <property type="component" value="Unassembled WGS sequence"/>
</dbReference>
<protein>
    <submittedName>
        <fullName evidence="1">Uncharacterized protein</fullName>
    </submittedName>
</protein>
<dbReference type="AlphaFoldDB" id="A0A9P4UKN3"/>
<keyword evidence="2" id="KW-1185">Reference proteome</keyword>
<organism evidence="1 2">
    <name type="scientific">Polychaeton citri CBS 116435</name>
    <dbReference type="NCBI Taxonomy" id="1314669"/>
    <lineage>
        <taxon>Eukaryota</taxon>
        <taxon>Fungi</taxon>
        <taxon>Dikarya</taxon>
        <taxon>Ascomycota</taxon>
        <taxon>Pezizomycotina</taxon>
        <taxon>Dothideomycetes</taxon>
        <taxon>Dothideomycetidae</taxon>
        <taxon>Capnodiales</taxon>
        <taxon>Capnodiaceae</taxon>
        <taxon>Polychaeton</taxon>
    </lineage>
</organism>
<evidence type="ECO:0000313" key="1">
    <source>
        <dbReference type="EMBL" id="KAF2719232.1"/>
    </source>
</evidence>
<accession>A0A9P4UKN3</accession>
<name>A0A9P4UKN3_9PEZI</name>
<evidence type="ECO:0000313" key="2">
    <source>
        <dbReference type="Proteomes" id="UP000799441"/>
    </source>
</evidence>
<gene>
    <name evidence="1" type="ORF">K431DRAFT_305391</name>
</gene>
<reference evidence="1" key="1">
    <citation type="journal article" date="2020" name="Stud. Mycol.">
        <title>101 Dothideomycetes genomes: a test case for predicting lifestyles and emergence of pathogens.</title>
        <authorList>
            <person name="Haridas S."/>
            <person name="Albert R."/>
            <person name="Binder M."/>
            <person name="Bloem J."/>
            <person name="Labutti K."/>
            <person name="Salamov A."/>
            <person name="Andreopoulos B."/>
            <person name="Baker S."/>
            <person name="Barry K."/>
            <person name="Bills G."/>
            <person name="Bluhm B."/>
            <person name="Cannon C."/>
            <person name="Castanera R."/>
            <person name="Culley D."/>
            <person name="Daum C."/>
            <person name="Ezra D."/>
            <person name="Gonzalez J."/>
            <person name="Henrissat B."/>
            <person name="Kuo A."/>
            <person name="Liang C."/>
            <person name="Lipzen A."/>
            <person name="Lutzoni F."/>
            <person name="Magnuson J."/>
            <person name="Mondo S."/>
            <person name="Nolan M."/>
            <person name="Ohm R."/>
            <person name="Pangilinan J."/>
            <person name="Park H.-J."/>
            <person name="Ramirez L."/>
            <person name="Alfaro M."/>
            <person name="Sun H."/>
            <person name="Tritt A."/>
            <person name="Yoshinaga Y."/>
            <person name="Zwiers L.-H."/>
            <person name="Turgeon B."/>
            <person name="Goodwin S."/>
            <person name="Spatafora J."/>
            <person name="Crous P."/>
            <person name="Grigoriev I."/>
        </authorList>
    </citation>
    <scope>NUCLEOTIDE SEQUENCE</scope>
    <source>
        <strain evidence="1">CBS 116435</strain>
    </source>
</reference>
<dbReference type="EMBL" id="MU003814">
    <property type="protein sequence ID" value="KAF2719232.1"/>
    <property type="molecule type" value="Genomic_DNA"/>
</dbReference>
<dbReference type="OrthoDB" id="3924760at2759"/>
<sequence length="197" mass="21131">MLNAKALTQVLAQNADGRICKTWFLMTGSGALLASSQTTTDRQLRKQVSVVALSWKDHAHTAEPAQSGFEHYTANGASSESPTTITIESQTANIIAKMIQPNLFLVLEGGTPPRRPGFEAKVTAEGQTHERYPSIGEGDISLPGSPHSLAASSVNSTVALSVLRYQREKLEAMAETIATDLESIGFSMPGENKENVF</sequence>
<dbReference type="Gene3D" id="3.30.450.30">
    <property type="entry name" value="Dynein light chain 2a, cytoplasmic"/>
    <property type="match status" value="1"/>
</dbReference>